<dbReference type="Proteomes" id="UP000460290">
    <property type="component" value="Unassembled WGS sequence"/>
</dbReference>
<dbReference type="AlphaFoldDB" id="A0A844Z5D1"/>
<dbReference type="OrthoDB" id="7432790at2"/>
<evidence type="ECO:0000313" key="2">
    <source>
        <dbReference type="EMBL" id="MXO82704.1"/>
    </source>
</evidence>
<feature type="transmembrane region" description="Helical" evidence="1">
    <location>
        <begin position="84"/>
        <end position="107"/>
    </location>
</feature>
<organism evidence="2 3">
    <name type="scientific">Pontixanthobacter aestiaquae</name>
    <dbReference type="NCBI Taxonomy" id="1509367"/>
    <lineage>
        <taxon>Bacteria</taxon>
        <taxon>Pseudomonadati</taxon>
        <taxon>Pseudomonadota</taxon>
        <taxon>Alphaproteobacteria</taxon>
        <taxon>Sphingomonadales</taxon>
        <taxon>Erythrobacteraceae</taxon>
        <taxon>Pontixanthobacter</taxon>
    </lineage>
</organism>
<protein>
    <submittedName>
        <fullName evidence="2">DUF998 domain-containing protein</fullName>
    </submittedName>
</protein>
<reference evidence="2 3" key="1">
    <citation type="submission" date="2019-12" db="EMBL/GenBank/DDBJ databases">
        <title>Genomic-based taxomic classification of the family Erythrobacteraceae.</title>
        <authorList>
            <person name="Xu L."/>
        </authorList>
    </citation>
    <scope>NUCLEOTIDE SEQUENCE [LARGE SCALE GENOMIC DNA]</scope>
    <source>
        <strain evidence="2 3">KCTC 42006</strain>
    </source>
</reference>
<gene>
    <name evidence="2" type="ORF">GRI35_04880</name>
</gene>
<dbReference type="EMBL" id="WTYZ01000001">
    <property type="protein sequence ID" value="MXO82704.1"/>
    <property type="molecule type" value="Genomic_DNA"/>
</dbReference>
<comment type="caution">
    <text evidence="2">The sequence shown here is derived from an EMBL/GenBank/DDBJ whole genome shotgun (WGS) entry which is preliminary data.</text>
</comment>
<keyword evidence="1" id="KW-0812">Transmembrane</keyword>
<keyword evidence="1" id="KW-1133">Transmembrane helix</keyword>
<keyword evidence="1" id="KW-0472">Membrane</keyword>
<name>A0A844Z5D1_9SPHN</name>
<feature type="transmembrane region" description="Helical" evidence="1">
    <location>
        <begin position="148"/>
        <end position="165"/>
    </location>
</feature>
<feature type="transmembrane region" description="Helical" evidence="1">
    <location>
        <begin position="29"/>
        <end position="51"/>
    </location>
</feature>
<accession>A0A844Z5D1</accession>
<evidence type="ECO:0000313" key="3">
    <source>
        <dbReference type="Proteomes" id="UP000460290"/>
    </source>
</evidence>
<dbReference type="RefSeq" id="WP_160613126.1">
    <property type="nucleotide sequence ID" value="NZ_JAUFQM010000001.1"/>
</dbReference>
<sequence>MTLLVVFSLFVPGHDPVSQHMSELVFGPAWAAWVDTALTVVAGISVCLFAVGAAYSRAWFTALNAFAFGAAMISSGIVPTGSPLHGLYGLALFSVLVPASFAAEALAPQNKSGLVLYSLATSTFGLIYMWALLIGLDPEGLSGLTQRIATLVAFIWFGVIAVRWPKIVRGNL</sequence>
<dbReference type="InterPro" id="IPR009339">
    <property type="entry name" value="DUF998"/>
</dbReference>
<keyword evidence="3" id="KW-1185">Reference proteome</keyword>
<feature type="transmembrane region" description="Helical" evidence="1">
    <location>
        <begin position="114"/>
        <end position="136"/>
    </location>
</feature>
<dbReference type="Pfam" id="PF06197">
    <property type="entry name" value="DUF998"/>
    <property type="match status" value="1"/>
</dbReference>
<feature type="transmembrane region" description="Helical" evidence="1">
    <location>
        <begin position="58"/>
        <end position="78"/>
    </location>
</feature>
<evidence type="ECO:0000256" key="1">
    <source>
        <dbReference type="SAM" id="Phobius"/>
    </source>
</evidence>
<proteinExistence type="predicted"/>